<dbReference type="AlphaFoldDB" id="A0A916RGF4"/>
<name>A0A916RGF4_9HYPH</name>
<reference evidence="10 11" key="1">
    <citation type="journal article" date="2014" name="Int. J. Syst. Evol. Microbiol.">
        <title>Complete genome sequence of Corynebacterium casei LMG S-19264T (=DSM 44701T), isolated from a smear-ripened cheese.</title>
        <authorList>
            <consortium name="US DOE Joint Genome Institute (JGI-PGF)"/>
            <person name="Walter F."/>
            <person name="Albersmeier A."/>
            <person name="Kalinowski J."/>
            <person name="Ruckert C."/>
        </authorList>
    </citation>
    <scope>NUCLEOTIDE SEQUENCE [LARGE SCALE GENOMIC DNA]</scope>
    <source>
        <strain evidence="10 11">CGMCC 1.15896</strain>
    </source>
</reference>
<keyword evidence="5" id="KW-0190">Covalent protein-DNA linkage</keyword>
<evidence type="ECO:0000256" key="7">
    <source>
        <dbReference type="ARBA" id="ARBA00023239"/>
    </source>
</evidence>
<dbReference type="EC" id="3.4.-.-" evidence="8"/>
<evidence type="ECO:0000256" key="1">
    <source>
        <dbReference type="ARBA" id="ARBA00008136"/>
    </source>
</evidence>
<comment type="caution">
    <text evidence="10">The sequence shown here is derived from an EMBL/GenBank/DDBJ whole genome shotgun (WGS) entry which is preliminary data.</text>
</comment>
<keyword evidence="2 8" id="KW-0645">Protease</keyword>
<dbReference type="OrthoDB" id="9782620at2"/>
<keyword evidence="6" id="KW-0238">DNA-binding</keyword>
<dbReference type="GO" id="GO:0003697">
    <property type="term" value="F:single-stranded DNA binding"/>
    <property type="evidence" value="ECO:0007669"/>
    <property type="project" value="InterPro"/>
</dbReference>
<proteinExistence type="inferred from homology"/>
<dbReference type="SUPFAM" id="SSF143081">
    <property type="entry name" value="BB1717-like"/>
    <property type="match status" value="1"/>
</dbReference>
<keyword evidence="7" id="KW-0456">Lyase</keyword>
<dbReference type="EMBL" id="BMKB01000004">
    <property type="protein sequence ID" value="GGA55676.1"/>
    <property type="molecule type" value="Genomic_DNA"/>
</dbReference>
<gene>
    <name evidence="10" type="ORF">GCM10011499_27260</name>
</gene>
<sequence length="246" mass="27007">MCGRYAYTLPHETTRQLFNAASVALSPPRYNIAPTQPIIAVWQDESGRHGKLARWGLVPHWVKDPRDFPLIVNARSETLSQKPAFRDAVKHSRCVIPASGYYEWHRAGSVKQPYYINYKSGEPLAMAGLYTTWIGPEGEEVDTAAVVTVGANADLSGIHDRMPALLDADGIEDWLNVRSVRADAALARLAPAPEGVMQARMVSSRVNSAANDGPDMIEPAPESPDRPEKGKSMSNQAKKADQLDLF</sequence>
<evidence type="ECO:0000313" key="11">
    <source>
        <dbReference type="Proteomes" id="UP000596977"/>
    </source>
</evidence>
<evidence type="ECO:0000256" key="3">
    <source>
        <dbReference type="ARBA" id="ARBA00022763"/>
    </source>
</evidence>
<evidence type="ECO:0000256" key="6">
    <source>
        <dbReference type="ARBA" id="ARBA00023125"/>
    </source>
</evidence>
<dbReference type="RefSeq" id="WP_127072186.1">
    <property type="nucleotide sequence ID" value="NZ_BMKB01000004.1"/>
</dbReference>
<evidence type="ECO:0000313" key="10">
    <source>
        <dbReference type="EMBL" id="GGA55676.1"/>
    </source>
</evidence>
<keyword evidence="4 8" id="KW-0378">Hydrolase</keyword>
<dbReference type="GO" id="GO:0106300">
    <property type="term" value="P:protein-DNA covalent cross-linking repair"/>
    <property type="evidence" value="ECO:0007669"/>
    <property type="project" value="InterPro"/>
</dbReference>
<evidence type="ECO:0000256" key="9">
    <source>
        <dbReference type="SAM" id="MobiDB-lite"/>
    </source>
</evidence>
<protein>
    <recommendedName>
        <fullName evidence="8">Abasic site processing protein</fullName>
        <ecNumber evidence="8">3.4.-.-</ecNumber>
    </recommendedName>
</protein>
<keyword evidence="3" id="KW-0227">DNA damage</keyword>
<dbReference type="InterPro" id="IPR036590">
    <property type="entry name" value="SRAP-like"/>
</dbReference>
<dbReference type="GO" id="GO:0008233">
    <property type="term" value="F:peptidase activity"/>
    <property type="evidence" value="ECO:0007669"/>
    <property type="project" value="UniProtKB-KW"/>
</dbReference>
<dbReference type="PANTHER" id="PTHR13604">
    <property type="entry name" value="DC12-RELATED"/>
    <property type="match status" value="1"/>
</dbReference>
<evidence type="ECO:0000256" key="4">
    <source>
        <dbReference type="ARBA" id="ARBA00022801"/>
    </source>
</evidence>
<evidence type="ECO:0000256" key="8">
    <source>
        <dbReference type="RuleBase" id="RU364100"/>
    </source>
</evidence>
<dbReference type="Gene3D" id="3.90.1680.10">
    <property type="entry name" value="SOS response associated peptidase-like"/>
    <property type="match status" value="1"/>
</dbReference>
<organism evidence="10 11">
    <name type="scientific">Pelagibacterium lentulum</name>
    <dbReference type="NCBI Taxonomy" id="2029865"/>
    <lineage>
        <taxon>Bacteria</taxon>
        <taxon>Pseudomonadati</taxon>
        <taxon>Pseudomonadota</taxon>
        <taxon>Alphaproteobacteria</taxon>
        <taxon>Hyphomicrobiales</taxon>
        <taxon>Devosiaceae</taxon>
        <taxon>Pelagibacterium</taxon>
    </lineage>
</organism>
<comment type="similarity">
    <text evidence="1 8">Belongs to the SOS response-associated peptidase family.</text>
</comment>
<dbReference type="InterPro" id="IPR003738">
    <property type="entry name" value="SRAP"/>
</dbReference>
<dbReference type="Pfam" id="PF02586">
    <property type="entry name" value="SRAP"/>
    <property type="match status" value="1"/>
</dbReference>
<evidence type="ECO:0000256" key="2">
    <source>
        <dbReference type="ARBA" id="ARBA00022670"/>
    </source>
</evidence>
<accession>A0A916RGF4</accession>
<keyword evidence="11" id="KW-1185">Reference proteome</keyword>
<dbReference type="Proteomes" id="UP000596977">
    <property type="component" value="Unassembled WGS sequence"/>
</dbReference>
<dbReference type="GO" id="GO:0016829">
    <property type="term" value="F:lyase activity"/>
    <property type="evidence" value="ECO:0007669"/>
    <property type="project" value="UniProtKB-KW"/>
</dbReference>
<dbReference type="PANTHER" id="PTHR13604:SF0">
    <property type="entry name" value="ABASIC SITE PROCESSING PROTEIN HMCES"/>
    <property type="match status" value="1"/>
</dbReference>
<evidence type="ECO:0000256" key="5">
    <source>
        <dbReference type="ARBA" id="ARBA00023124"/>
    </source>
</evidence>
<dbReference type="GO" id="GO:0006508">
    <property type="term" value="P:proteolysis"/>
    <property type="evidence" value="ECO:0007669"/>
    <property type="project" value="UniProtKB-KW"/>
</dbReference>
<feature type="region of interest" description="Disordered" evidence="9">
    <location>
        <begin position="205"/>
        <end position="246"/>
    </location>
</feature>